<comment type="caution">
    <text evidence="1">The sequence shown here is derived from an EMBL/GenBank/DDBJ whole genome shotgun (WGS) entry which is preliminary data.</text>
</comment>
<protein>
    <submittedName>
        <fullName evidence="1">Uncharacterized protein</fullName>
    </submittedName>
</protein>
<name>A0AA38YXX1_VITRO</name>
<accession>A0AA38YXX1</accession>
<evidence type="ECO:0000313" key="2">
    <source>
        <dbReference type="Proteomes" id="UP001168098"/>
    </source>
</evidence>
<dbReference type="AlphaFoldDB" id="A0AA38YXX1"/>
<organism evidence="1 2">
    <name type="scientific">Vitis rotundifolia</name>
    <name type="common">Muscadine grape</name>
    <dbReference type="NCBI Taxonomy" id="103349"/>
    <lineage>
        <taxon>Eukaryota</taxon>
        <taxon>Viridiplantae</taxon>
        <taxon>Streptophyta</taxon>
        <taxon>Embryophyta</taxon>
        <taxon>Tracheophyta</taxon>
        <taxon>Spermatophyta</taxon>
        <taxon>Magnoliopsida</taxon>
        <taxon>eudicotyledons</taxon>
        <taxon>Gunneridae</taxon>
        <taxon>Pentapetalae</taxon>
        <taxon>rosids</taxon>
        <taxon>Vitales</taxon>
        <taxon>Vitaceae</taxon>
        <taxon>Viteae</taxon>
        <taxon>Vitis</taxon>
    </lineage>
</organism>
<proteinExistence type="predicted"/>
<keyword evidence="2" id="KW-1185">Reference proteome</keyword>
<gene>
    <name evidence="1" type="ORF">PVL29_020576</name>
</gene>
<sequence length="141" mass="16368">MEYHSTNVTPLQDSREIPTVGSSLITRQNTSQMTNQPFPSLDQSFMIKLDCNNFLIYGFDDILDGTLPWPPHFLLDPNSTFATTIKPIVVNPKYITWQYQNRLVMSWIYFLLTEPMMTQIMSYNTTHEIRESLRCSFASTS</sequence>
<dbReference type="Proteomes" id="UP001168098">
    <property type="component" value="Unassembled WGS sequence"/>
</dbReference>
<reference evidence="1 2" key="1">
    <citation type="journal article" date="2023" name="BMC Biotechnol.">
        <title>Vitis rotundifolia cv Carlos genome sequencing.</title>
        <authorList>
            <person name="Huff M."/>
            <person name="Hulse-Kemp A."/>
            <person name="Scheffler B."/>
            <person name="Youngblood R."/>
            <person name="Simpson S."/>
            <person name="Babiker E."/>
            <person name="Staton M."/>
        </authorList>
    </citation>
    <scope>NUCLEOTIDE SEQUENCE [LARGE SCALE GENOMIC DNA]</scope>
    <source>
        <tissue evidence="1">Leaf</tissue>
    </source>
</reference>
<evidence type="ECO:0000313" key="1">
    <source>
        <dbReference type="EMBL" id="KAJ9678434.1"/>
    </source>
</evidence>
<dbReference type="EMBL" id="JARBHA010000016">
    <property type="protein sequence ID" value="KAJ9678434.1"/>
    <property type="molecule type" value="Genomic_DNA"/>
</dbReference>